<dbReference type="SMART" id="SM00490">
    <property type="entry name" value="HELICc"/>
    <property type="match status" value="1"/>
</dbReference>
<evidence type="ECO:0000256" key="3">
    <source>
        <dbReference type="ARBA" id="ARBA00022806"/>
    </source>
</evidence>
<accession>A0A0A0RV52</accession>
<feature type="domain" description="Helicase C-terminal" evidence="5">
    <location>
        <begin position="441"/>
        <end position="588"/>
    </location>
</feature>
<dbReference type="KEGG" id="vg:24608065"/>
<dbReference type="RefSeq" id="YP_009151653.1">
    <property type="nucleotide sequence ID" value="NC_027374.1"/>
</dbReference>
<keyword evidence="1" id="KW-0547">Nucleotide-binding</keyword>
<dbReference type="InterPro" id="IPR027417">
    <property type="entry name" value="P-loop_NTPase"/>
</dbReference>
<keyword evidence="2" id="KW-0378">Hydrolase</keyword>
<dbReference type="Pfam" id="PF04851">
    <property type="entry name" value="ResIII"/>
    <property type="match status" value="1"/>
</dbReference>
<dbReference type="Gene3D" id="3.40.50.300">
    <property type="entry name" value="P-loop containing nucleotide triphosphate hydrolases"/>
    <property type="match status" value="3"/>
</dbReference>
<dbReference type="SUPFAM" id="SSF52540">
    <property type="entry name" value="P-loop containing nucleoside triphosphate hydrolases"/>
    <property type="match status" value="2"/>
</dbReference>
<dbReference type="InterPro" id="IPR049430">
    <property type="entry name" value="UvsW_N_sf"/>
</dbReference>
<dbReference type="Pfam" id="PF00271">
    <property type="entry name" value="Helicase_C"/>
    <property type="match status" value="1"/>
</dbReference>
<dbReference type="InterPro" id="IPR006935">
    <property type="entry name" value="Helicase/UvrB_N"/>
</dbReference>
<evidence type="ECO:0000256" key="2">
    <source>
        <dbReference type="ARBA" id="ARBA00022801"/>
    </source>
</evidence>
<dbReference type="PROSITE" id="PS51194">
    <property type="entry name" value="HELICASE_CTER"/>
    <property type="match status" value="1"/>
</dbReference>
<dbReference type="PANTHER" id="PTHR11274:SF0">
    <property type="entry name" value="GENERAL TRANSCRIPTION AND DNA REPAIR FACTOR IIH HELICASE SUBUNIT XPB"/>
    <property type="match status" value="1"/>
</dbReference>
<evidence type="ECO:0000313" key="6">
    <source>
        <dbReference type="EMBL" id="AIW03488.1"/>
    </source>
</evidence>
<dbReference type="InterPro" id="IPR050615">
    <property type="entry name" value="ATP-dep_DNA_Helicase"/>
</dbReference>
<dbReference type="SMART" id="SM00487">
    <property type="entry name" value="DEXDc"/>
    <property type="match status" value="1"/>
</dbReference>
<reference evidence="6 7" key="1">
    <citation type="submission" date="2014-07" db="EMBL/GenBank/DDBJ databases">
        <title>Complete Genome of Bacillus megaterium Myophage Moonbeam.</title>
        <authorList>
            <person name="Cadungog J.N."/>
            <person name="Khatemi B.E."/>
            <person name="Hernandez A.C."/>
            <person name="Everett G.F.K."/>
        </authorList>
    </citation>
    <scope>NUCLEOTIDE SEQUENCE [LARGE SCALE GENOMIC DNA]</scope>
</reference>
<keyword evidence="7" id="KW-1185">Reference proteome</keyword>
<sequence length="589" mass="66999">MILRIGTMYTEIDYQNNTLLQEKVEGMAHTKLGIKEDGAFHSKAYKAGYWDGITDFYDFKLQRFHTGLLPQFLEGVRELQEVDPSITYEFDEQRPPGLLSVQAMDEEIVLTGGEEPITLRPYQYDSVKRIIEEQTGVINISTNGGKTLTAAGLIQQLAPHLKRGERIAFFTHSKEIFAQAAKSIGGSLGIKPKDIGFIGDGKLDFKNKQLVFVMVPTLVSALKDPKKDVKFTHKDRVIKFIAEEVAPKFNRTKNTRHLLRNYIKNCTLTTKVWQDVQTHLEYIAYDQSFTDSKAQMQLNKYIVELDKIIEKKNKKKFDKYKTVQEFVKSVRVMIADEVHHSKAITWFTSLSLFDNAQYRVGLTGTVDKKDKMGWQRMQALFNQIVIKVSNDFLIKEGVSSKPTIRVVPIKEPRNIELAGNYLEAYKLGIVENEYRNATAAKLVEWYATTKQGGILISVKEIAHGDAIVALLKEKNLDVDFIHGGSDPDHRTGTLDRFSRGELHIMVASTIVDEGIDLKNIGCMVLLAAGKSMRQQLQRIGRGLRLNGIDGNQVLVFDFLDMTHKILKSHSQERMKIFREEQFTVKMLGE</sequence>
<keyword evidence="4" id="KW-0067">ATP-binding</keyword>
<dbReference type="EMBL" id="KM236246">
    <property type="protein sequence ID" value="AIW03488.1"/>
    <property type="molecule type" value="Genomic_DNA"/>
</dbReference>
<dbReference type="GO" id="GO:0003677">
    <property type="term" value="F:DNA binding"/>
    <property type="evidence" value="ECO:0007669"/>
    <property type="project" value="InterPro"/>
</dbReference>
<dbReference type="InterPro" id="IPR014001">
    <property type="entry name" value="Helicase_ATP-bd"/>
</dbReference>
<evidence type="ECO:0000313" key="7">
    <source>
        <dbReference type="Proteomes" id="UP000030207"/>
    </source>
</evidence>
<dbReference type="GO" id="GO:0004386">
    <property type="term" value="F:helicase activity"/>
    <property type="evidence" value="ECO:0007669"/>
    <property type="project" value="UniProtKB-KW"/>
</dbReference>
<proteinExistence type="predicted"/>
<dbReference type="GO" id="GO:0005524">
    <property type="term" value="F:ATP binding"/>
    <property type="evidence" value="ECO:0007669"/>
    <property type="project" value="UniProtKB-KW"/>
</dbReference>
<protein>
    <submittedName>
        <fullName evidence="6">Helicase</fullName>
    </submittedName>
</protein>
<dbReference type="InterPro" id="IPR001650">
    <property type="entry name" value="Helicase_C-like"/>
</dbReference>
<dbReference type="OrthoDB" id="2008at10239"/>
<dbReference type="GeneID" id="24608065"/>
<dbReference type="Proteomes" id="UP000030207">
    <property type="component" value="Segment"/>
</dbReference>
<evidence type="ECO:0000256" key="1">
    <source>
        <dbReference type="ARBA" id="ARBA00022741"/>
    </source>
</evidence>
<evidence type="ECO:0000259" key="5">
    <source>
        <dbReference type="PROSITE" id="PS51194"/>
    </source>
</evidence>
<dbReference type="GO" id="GO:0016787">
    <property type="term" value="F:hydrolase activity"/>
    <property type="evidence" value="ECO:0007669"/>
    <property type="project" value="UniProtKB-KW"/>
</dbReference>
<dbReference type="Gene3D" id="3.30.780.20">
    <property type="match status" value="1"/>
</dbReference>
<evidence type="ECO:0000256" key="4">
    <source>
        <dbReference type="ARBA" id="ARBA00022840"/>
    </source>
</evidence>
<gene>
    <name evidence="6" type="ORF">CPT_Moonbeam90</name>
</gene>
<organism evidence="6 7">
    <name type="scientific">Bacillus phage Moonbeam</name>
    <dbReference type="NCBI Taxonomy" id="1540091"/>
    <lineage>
        <taxon>Viruses</taxon>
        <taxon>Duplodnaviria</taxon>
        <taxon>Heunggongvirae</taxon>
        <taxon>Uroviricota</taxon>
        <taxon>Caudoviricetes</taxon>
        <taxon>Herelleviridae</taxon>
        <taxon>Bastillevirinae</taxon>
        <taxon>Moonbeamvirus</taxon>
        <taxon>Moonbeamvirus moonbeam</taxon>
    </lineage>
</organism>
<keyword evidence="3 6" id="KW-0347">Helicase</keyword>
<dbReference type="PANTHER" id="PTHR11274">
    <property type="entry name" value="RAD25/XP-B DNA REPAIR HELICASE"/>
    <property type="match status" value="1"/>
</dbReference>
<name>A0A0A0RV52_9CAUD</name>